<evidence type="ECO:0000256" key="1">
    <source>
        <dbReference type="SAM" id="MobiDB-lite"/>
    </source>
</evidence>
<proteinExistence type="predicted"/>
<protein>
    <submittedName>
        <fullName evidence="2">Uncharacterized protein</fullName>
    </submittedName>
</protein>
<dbReference type="AlphaFoldDB" id="A0A4R5CB65"/>
<gene>
    <name evidence="2" type="ORF">E1298_01780</name>
</gene>
<accession>A0A4R5CB65</accession>
<dbReference type="Proteomes" id="UP000294513">
    <property type="component" value="Unassembled WGS sequence"/>
</dbReference>
<dbReference type="RefSeq" id="WP_131888951.1">
    <property type="nucleotide sequence ID" value="NZ_SMKU01000003.1"/>
</dbReference>
<organism evidence="2 3">
    <name type="scientific">Actinomadura rubrisoli</name>
    <dbReference type="NCBI Taxonomy" id="2530368"/>
    <lineage>
        <taxon>Bacteria</taxon>
        <taxon>Bacillati</taxon>
        <taxon>Actinomycetota</taxon>
        <taxon>Actinomycetes</taxon>
        <taxon>Streptosporangiales</taxon>
        <taxon>Thermomonosporaceae</taxon>
        <taxon>Actinomadura</taxon>
    </lineage>
</organism>
<evidence type="ECO:0000313" key="3">
    <source>
        <dbReference type="Proteomes" id="UP000294513"/>
    </source>
</evidence>
<feature type="compositionally biased region" description="Basic residues" evidence="1">
    <location>
        <begin position="229"/>
        <end position="238"/>
    </location>
</feature>
<keyword evidence="3" id="KW-1185">Reference proteome</keyword>
<sequence length="327" mass="37512">MEEEKPSFPITRPDDVGPFTFATALASTEADRLERGRYYWISPRTSDLAERAAKSLPKYRLRNTDPPSRSGFMVLSKPLPLPVDTSRSDFSSESVTAPALEIAGISWGTSEALSSIDFPKWGIEGARVLWLSFWGIPEDMREIEKRFAGAPEGLKRKGLESLSVNARITPLVYDRESVIPFSDEWRDWPKGVFDPQVDHIIRMTLTIWNFIRSEKLTDVREVKPDPRSRLTKRKRKKGTPLSGIRVVNIRGTGLTREQPQKSEQGGEQSGREYTVWRPVVPFLRWQYYPSLDDYDLKEVKGHQRRTTNNPDIDTVYKVDHKEEGTEE</sequence>
<name>A0A4R5CB65_9ACTN</name>
<feature type="compositionally biased region" description="Basic and acidic residues" evidence="1">
    <location>
        <begin position="314"/>
        <end position="327"/>
    </location>
</feature>
<evidence type="ECO:0000313" key="2">
    <source>
        <dbReference type="EMBL" id="TDD97191.1"/>
    </source>
</evidence>
<comment type="caution">
    <text evidence="2">The sequence shown here is derived from an EMBL/GenBank/DDBJ whole genome shotgun (WGS) entry which is preliminary data.</text>
</comment>
<feature type="compositionally biased region" description="Polar residues" evidence="1">
    <location>
        <begin position="255"/>
        <end position="266"/>
    </location>
</feature>
<dbReference type="EMBL" id="SMKU01000003">
    <property type="protein sequence ID" value="TDD97191.1"/>
    <property type="molecule type" value="Genomic_DNA"/>
</dbReference>
<feature type="region of interest" description="Disordered" evidence="1">
    <location>
        <begin position="222"/>
        <end position="270"/>
    </location>
</feature>
<reference evidence="2 3" key="1">
    <citation type="submission" date="2019-03" db="EMBL/GenBank/DDBJ databases">
        <title>Draft genome sequences of novel Actinobacteria.</title>
        <authorList>
            <person name="Sahin N."/>
            <person name="Ay H."/>
            <person name="Saygin H."/>
        </authorList>
    </citation>
    <scope>NUCLEOTIDE SEQUENCE [LARGE SCALE GENOMIC DNA]</scope>
    <source>
        <strain evidence="2 3">H3C3</strain>
    </source>
</reference>
<dbReference type="OrthoDB" id="3360929at2"/>
<feature type="region of interest" description="Disordered" evidence="1">
    <location>
        <begin position="301"/>
        <end position="327"/>
    </location>
</feature>